<organism evidence="1 2">
    <name type="scientific">Kickxella alabastrina</name>
    <dbReference type="NCBI Taxonomy" id="61397"/>
    <lineage>
        <taxon>Eukaryota</taxon>
        <taxon>Fungi</taxon>
        <taxon>Fungi incertae sedis</taxon>
        <taxon>Zoopagomycota</taxon>
        <taxon>Kickxellomycotina</taxon>
        <taxon>Kickxellomycetes</taxon>
        <taxon>Kickxellales</taxon>
        <taxon>Kickxellaceae</taxon>
        <taxon>Kickxella</taxon>
    </lineage>
</organism>
<gene>
    <name evidence="1" type="ORF">LPJ66_006262</name>
</gene>
<comment type="caution">
    <text evidence="1">The sequence shown here is derived from an EMBL/GenBank/DDBJ whole genome shotgun (WGS) entry which is preliminary data.</text>
</comment>
<evidence type="ECO:0000313" key="1">
    <source>
        <dbReference type="EMBL" id="KAJ1892582.1"/>
    </source>
</evidence>
<reference evidence="1" key="1">
    <citation type="submission" date="2022-07" db="EMBL/GenBank/DDBJ databases">
        <title>Phylogenomic reconstructions and comparative analyses of Kickxellomycotina fungi.</title>
        <authorList>
            <person name="Reynolds N.K."/>
            <person name="Stajich J.E."/>
            <person name="Barry K."/>
            <person name="Grigoriev I.V."/>
            <person name="Crous P."/>
            <person name="Smith M.E."/>
        </authorList>
    </citation>
    <scope>NUCLEOTIDE SEQUENCE</scope>
    <source>
        <strain evidence="1">Benny 63K</strain>
    </source>
</reference>
<sequence>MLVLVGSGRALGTVWWVRPHTQLTVGRRDTALVIDGDHSVSRRHATVTVISASSKSVEITDAGSKFGVRINDTAMERSSSCTAHPGDRIEFGAQGSVFIVRQCDAAMCVTKMRADAASQTSEQARALGFRLVDDIAEASFVMMPAVAATRTLLRALALGRHIADPGFLNDAADVGPAFHLPDATPDTIEQFVAGLRFLPEPAAPPQAADSPVELDARTLRPDAARRCLFFGHTFIFADGEQLKRMQVMVADAGGRSCALPVGDSCSSDQVRALADGRAKVCLVLPLEPGAAADKIRDAARAACLRPVSESEISLALLVVSTDEHTNPALVGTADAEADAKVRVDSKVEAENNIEVAAALPARSTRRRAAPRISNFWSAMVASEPSATTSSPAPAASDNAGPEPVVRAEDEQLSPPPAAMQQTLGLEHEHEPGPESAPTNMPAAVPESDPEDHEDHAANQGTRDVAPKVTVSLFKAKHTIAMPAYASSAGSANFKRFKKTVHPYQQAIY</sequence>
<name>A0ACC1IKI8_9FUNG</name>
<proteinExistence type="predicted"/>
<keyword evidence="2" id="KW-1185">Reference proteome</keyword>
<evidence type="ECO:0000313" key="2">
    <source>
        <dbReference type="Proteomes" id="UP001150581"/>
    </source>
</evidence>
<accession>A0ACC1IKI8</accession>
<dbReference type="Proteomes" id="UP001150581">
    <property type="component" value="Unassembled WGS sequence"/>
</dbReference>
<dbReference type="EMBL" id="JANBPG010000970">
    <property type="protein sequence ID" value="KAJ1892582.1"/>
    <property type="molecule type" value="Genomic_DNA"/>
</dbReference>
<protein>
    <submittedName>
        <fullName evidence="1">Uncharacterized protein</fullName>
    </submittedName>
</protein>